<dbReference type="InterPro" id="IPR058548">
    <property type="entry name" value="MlaB-like_STAS"/>
</dbReference>
<dbReference type="PROSITE" id="PS50801">
    <property type="entry name" value="STAS"/>
    <property type="match status" value="1"/>
</dbReference>
<dbReference type="InterPro" id="IPR036513">
    <property type="entry name" value="STAS_dom_sf"/>
</dbReference>
<dbReference type="EMBL" id="FOWQ01000001">
    <property type="protein sequence ID" value="SFO76035.1"/>
    <property type="molecule type" value="Genomic_DNA"/>
</dbReference>
<feature type="region of interest" description="Disordered" evidence="1">
    <location>
        <begin position="103"/>
        <end position="140"/>
    </location>
</feature>
<reference evidence="4" key="1">
    <citation type="submission" date="2016-10" db="EMBL/GenBank/DDBJ databases">
        <authorList>
            <person name="Varghese N."/>
            <person name="Submissions S."/>
        </authorList>
    </citation>
    <scope>NUCLEOTIDE SEQUENCE [LARGE SCALE GENOMIC DNA]</scope>
    <source>
        <strain evidence="4">DSM 44208</strain>
    </source>
</reference>
<dbReference type="Gene3D" id="3.30.750.24">
    <property type="entry name" value="STAS domain"/>
    <property type="match status" value="1"/>
</dbReference>
<dbReference type="RefSeq" id="WP_091107356.1">
    <property type="nucleotide sequence ID" value="NZ_FOWQ01000001.1"/>
</dbReference>
<evidence type="ECO:0000313" key="3">
    <source>
        <dbReference type="EMBL" id="SFO76035.1"/>
    </source>
</evidence>
<keyword evidence="4" id="KW-1185">Reference proteome</keyword>
<evidence type="ECO:0000313" key="4">
    <source>
        <dbReference type="Proteomes" id="UP000198857"/>
    </source>
</evidence>
<feature type="compositionally biased region" description="Basic residues" evidence="1">
    <location>
        <begin position="124"/>
        <end position="133"/>
    </location>
</feature>
<dbReference type="STRING" id="1523247.SAMN05660464_1024"/>
<dbReference type="Pfam" id="PF13466">
    <property type="entry name" value="STAS_2"/>
    <property type="match status" value="1"/>
</dbReference>
<organism evidence="3 4">
    <name type="scientific">Geodermatophilus dictyosporus</name>
    <dbReference type="NCBI Taxonomy" id="1523247"/>
    <lineage>
        <taxon>Bacteria</taxon>
        <taxon>Bacillati</taxon>
        <taxon>Actinomycetota</taxon>
        <taxon>Actinomycetes</taxon>
        <taxon>Geodermatophilales</taxon>
        <taxon>Geodermatophilaceae</taxon>
        <taxon>Geodermatophilus</taxon>
    </lineage>
</organism>
<protein>
    <submittedName>
        <fullName evidence="3">Anti-anti-sigma factor</fullName>
    </submittedName>
</protein>
<dbReference type="AlphaFoldDB" id="A0A1I5JTF8"/>
<name>A0A1I5JTF8_9ACTN</name>
<dbReference type="SUPFAM" id="SSF52091">
    <property type="entry name" value="SpoIIaa-like"/>
    <property type="match status" value="1"/>
</dbReference>
<dbReference type="Proteomes" id="UP000198857">
    <property type="component" value="Unassembled WGS sequence"/>
</dbReference>
<evidence type="ECO:0000256" key="1">
    <source>
        <dbReference type="SAM" id="MobiDB-lite"/>
    </source>
</evidence>
<sequence>MSHRKTRETTAASGWDLEVTVRREGPGPVLRIDGDLDLGCAPLVTAMVDHAAAVYGRPVAVDLTGVAYADTHGLAPLLRAGVVIRRTSPQVQRLLRLLGLAVGAGPSRPVPVPVPSGGRDRSPRARPHRRRPALRPALPR</sequence>
<dbReference type="CDD" id="cd07043">
    <property type="entry name" value="STAS_anti-anti-sigma_factors"/>
    <property type="match status" value="1"/>
</dbReference>
<dbReference type="OrthoDB" id="3393696at2"/>
<dbReference type="InterPro" id="IPR002645">
    <property type="entry name" value="STAS_dom"/>
</dbReference>
<proteinExistence type="predicted"/>
<gene>
    <name evidence="3" type="ORF">SAMN05660464_1024</name>
</gene>
<evidence type="ECO:0000259" key="2">
    <source>
        <dbReference type="PROSITE" id="PS50801"/>
    </source>
</evidence>
<feature type="domain" description="STAS" evidence="2">
    <location>
        <begin position="29"/>
        <end position="80"/>
    </location>
</feature>
<accession>A0A1I5JTF8</accession>